<comment type="caution">
    <text evidence="1">The sequence shown here is derived from an EMBL/GenBank/DDBJ whole genome shotgun (WGS) entry which is preliminary data.</text>
</comment>
<reference evidence="2" key="1">
    <citation type="journal article" date="2018" name="Sci. Rep.">
        <title>Lignite coal burning seam in the remote Altai Mountains harbors a hydrogen-driven thermophilic microbial community.</title>
        <authorList>
            <person name="Kadnikov V.V."/>
            <person name="Mardanov A.V."/>
            <person name="Ivasenko D.A."/>
            <person name="Antsiferov D.V."/>
            <person name="Beletsky A.V."/>
            <person name="Karnachuk O.V."/>
            <person name="Ravin N.V."/>
        </authorList>
    </citation>
    <scope>NUCLEOTIDE SEQUENCE [LARGE SCALE GENOMIC DNA]</scope>
</reference>
<organism evidence="1 2">
    <name type="scientific">Candidatus Carbonibacillus altaicus</name>
    <dbReference type="NCBI Taxonomy" id="2163959"/>
    <lineage>
        <taxon>Bacteria</taxon>
        <taxon>Bacillati</taxon>
        <taxon>Bacillota</taxon>
        <taxon>Bacilli</taxon>
        <taxon>Bacillales</taxon>
        <taxon>Candidatus Carbonibacillus</taxon>
    </lineage>
</organism>
<accession>A0A2R6Y3F3</accession>
<evidence type="ECO:0000313" key="1">
    <source>
        <dbReference type="EMBL" id="PTQ57193.1"/>
    </source>
</evidence>
<sequence>MNALAFRYDETIDLEVPLTDAPIETHQVENDALRYKLEKLAGIIPERIKDLEKQYEQAYARVLESEGEAFFTAMDEVALISRKIGELNIWYYRLQGRHLVPYYG</sequence>
<protein>
    <submittedName>
        <fullName evidence="1">Uncharacterized protein</fullName>
    </submittedName>
</protein>
<dbReference type="Proteomes" id="UP000244338">
    <property type="component" value="Unassembled WGS sequence"/>
</dbReference>
<evidence type="ECO:0000313" key="2">
    <source>
        <dbReference type="Proteomes" id="UP000244338"/>
    </source>
</evidence>
<gene>
    <name evidence="1" type="ORF">BSOLF_2063</name>
</gene>
<dbReference type="EMBL" id="PEBX01000011">
    <property type="protein sequence ID" value="PTQ57193.1"/>
    <property type="molecule type" value="Genomic_DNA"/>
</dbReference>
<name>A0A2R6Y3F3_9BACL</name>
<dbReference type="AlphaFoldDB" id="A0A2R6Y3F3"/>
<proteinExistence type="predicted"/>